<dbReference type="AlphaFoldDB" id="A0A8H3TS43"/>
<gene>
    <name evidence="2" type="ORF">NliqN6_2295</name>
</gene>
<accession>A0A8H3TS43</accession>
<feature type="signal peptide" evidence="1">
    <location>
        <begin position="1"/>
        <end position="18"/>
    </location>
</feature>
<proteinExistence type="predicted"/>
<evidence type="ECO:0000256" key="1">
    <source>
        <dbReference type="SAM" id="SignalP"/>
    </source>
</evidence>
<sequence>MKAVLLLILLSGIKQLRLQRILVIPFEFAKSQPDRDHLEMSTPSSQLGKLPKGIFDNDPKKSTARLTKAEKLRLLFA</sequence>
<organism evidence="2 3">
    <name type="scientific">Naganishia liquefaciens</name>
    <dbReference type="NCBI Taxonomy" id="104408"/>
    <lineage>
        <taxon>Eukaryota</taxon>
        <taxon>Fungi</taxon>
        <taxon>Dikarya</taxon>
        <taxon>Basidiomycota</taxon>
        <taxon>Agaricomycotina</taxon>
        <taxon>Tremellomycetes</taxon>
        <taxon>Filobasidiales</taxon>
        <taxon>Filobasidiaceae</taxon>
        <taxon>Naganishia</taxon>
    </lineage>
</organism>
<dbReference type="EMBL" id="BLZA01000016">
    <property type="protein sequence ID" value="GHJ85893.1"/>
    <property type="molecule type" value="Genomic_DNA"/>
</dbReference>
<keyword evidence="1" id="KW-0732">Signal</keyword>
<comment type="caution">
    <text evidence="2">The sequence shown here is derived from an EMBL/GenBank/DDBJ whole genome shotgun (WGS) entry which is preliminary data.</text>
</comment>
<dbReference type="Proteomes" id="UP000620104">
    <property type="component" value="Unassembled WGS sequence"/>
</dbReference>
<evidence type="ECO:0000313" key="3">
    <source>
        <dbReference type="Proteomes" id="UP000620104"/>
    </source>
</evidence>
<reference evidence="2" key="1">
    <citation type="submission" date="2020-07" db="EMBL/GenBank/DDBJ databases">
        <title>Draft Genome Sequence of a Deep-Sea Yeast, Naganishia (Cryptococcus) liquefaciens strain N6.</title>
        <authorList>
            <person name="Han Y.W."/>
            <person name="Kajitani R."/>
            <person name="Morimoto H."/>
            <person name="Parhat M."/>
            <person name="Tsubouchi H."/>
            <person name="Bakenova O."/>
            <person name="Ogata M."/>
            <person name="Argunhan B."/>
            <person name="Aoki R."/>
            <person name="Kajiwara S."/>
            <person name="Itoh T."/>
            <person name="Iwasaki H."/>
        </authorList>
    </citation>
    <scope>NUCLEOTIDE SEQUENCE</scope>
    <source>
        <strain evidence="2">N6</strain>
    </source>
</reference>
<protein>
    <submittedName>
        <fullName evidence="2">Uncharacterized protein</fullName>
    </submittedName>
</protein>
<evidence type="ECO:0000313" key="2">
    <source>
        <dbReference type="EMBL" id="GHJ85893.1"/>
    </source>
</evidence>
<keyword evidence="3" id="KW-1185">Reference proteome</keyword>
<name>A0A8H3TS43_9TREE</name>
<feature type="chain" id="PRO_5034654814" evidence="1">
    <location>
        <begin position="19"/>
        <end position="77"/>
    </location>
</feature>